<feature type="compositionally biased region" description="Acidic residues" evidence="2">
    <location>
        <begin position="87"/>
        <end position="99"/>
    </location>
</feature>
<comment type="caution">
    <text evidence="3">The sequence shown here is derived from an EMBL/GenBank/DDBJ whole genome shotgun (WGS) entry which is preliminary data.</text>
</comment>
<feature type="region of interest" description="Disordered" evidence="2">
    <location>
        <begin position="600"/>
        <end position="699"/>
    </location>
</feature>
<feature type="compositionally biased region" description="Basic and acidic residues" evidence="2">
    <location>
        <begin position="404"/>
        <end position="418"/>
    </location>
</feature>
<feature type="coiled-coil region" evidence="1">
    <location>
        <begin position="750"/>
        <end position="809"/>
    </location>
</feature>
<feature type="compositionally biased region" description="Polar residues" evidence="2">
    <location>
        <begin position="1211"/>
        <end position="1221"/>
    </location>
</feature>
<feature type="compositionally biased region" description="Acidic residues" evidence="2">
    <location>
        <begin position="419"/>
        <end position="435"/>
    </location>
</feature>
<dbReference type="Proteomes" id="UP001153069">
    <property type="component" value="Unassembled WGS sequence"/>
</dbReference>
<feature type="compositionally biased region" description="Basic and acidic residues" evidence="2">
    <location>
        <begin position="171"/>
        <end position="180"/>
    </location>
</feature>
<dbReference type="OrthoDB" id="47180at2759"/>
<evidence type="ECO:0000313" key="4">
    <source>
        <dbReference type="Proteomes" id="UP001153069"/>
    </source>
</evidence>
<feature type="compositionally biased region" description="Acidic residues" evidence="2">
    <location>
        <begin position="227"/>
        <end position="243"/>
    </location>
</feature>
<feature type="compositionally biased region" description="Basic and acidic residues" evidence="2">
    <location>
        <begin position="270"/>
        <end position="346"/>
    </location>
</feature>
<evidence type="ECO:0000256" key="2">
    <source>
        <dbReference type="SAM" id="MobiDB-lite"/>
    </source>
</evidence>
<feature type="compositionally biased region" description="Polar residues" evidence="2">
    <location>
        <begin position="161"/>
        <end position="170"/>
    </location>
</feature>
<feature type="region of interest" description="Disordered" evidence="2">
    <location>
        <begin position="981"/>
        <end position="1022"/>
    </location>
</feature>
<feature type="compositionally biased region" description="Basic and acidic residues" evidence="2">
    <location>
        <begin position="146"/>
        <end position="160"/>
    </location>
</feature>
<feature type="compositionally biased region" description="Low complexity" evidence="2">
    <location>
        <begin position="472"/>
        <end position="484"/>
    </location>
</feature>
<protein>
    <submittedName>
        <fullName evidence="3">Uncharacterized protein</fullName>
    </submittedName>
</protein>
<evidence type="ECO:0000256" key="1">
    <source>
        <dbReference type="SAM" id="Coils"/>
    </source>
</evidence>
<dbReference type="EMBL" id="CAICTM010000100">
    <property type="protein sequence ID" value="CAB9501147.1"/>
    <property type="molecule type" value="Genomic_DNA"/>
</dbReference>
<feature type="region of interest" description="Disordered" evidence="2">
    <location>
        <begin position="1"/>
        <end position="42"/>
    </location>
</feature>
<sequence>MSSEEGEIPAKEEPSRNGGDDEVLAAAVIDENDEESSQGSEVVVAKVIDDEPGTAAAVVSEEATPKVTATDEAKVASASVKPVKKEEEEEEEDGEVVEDPVDKNKAAVVDGGKGDTSTPASAEPNKKKDSIDSEVSANKPASKAVKTTEKEASLVKKEVETNQQPKSTSNDVEKPKESTAPKEPTTAKQNAGTDEPPPKEVKPKDVKPSNEVVKPKEVAPPKKKKDEDDEEEEGEIEEGELDDPTPKPPPPKPSSDDATKKPLGSKKPRPKDNAANKDARTPAKKEPKEDSVKAKVDSVKKEPKVDSVKAKMDAVKDVEMRPVHEGKANNQKKEASVGNQKKEATVSKKKKKKSGKPADNSDSAAATPKDKPTPMEVDELKSKVSESSSEAKKGDDDDEDGEIKEEGELKEDTESDTKEDTEEEGEIKEDADMEDALSQSEEGGDRDADMQSVDGDDASFADEPAAKKPEPSYSTRGRSSGTTTPVPRESTAKSSSLTAATAASAGSNEQWQRSVREALEDLGRGSSKEGTPAGVGPGGASFLEALGEEERRTRTRFLPAVDGIHMLRKNEVKGDLALARSIMSNAGTVANVASVAAGAPASLSVSKKSKKKKHDSSSEADSMDTDDVGTMSSSEEDPSMEGRVGSTSTIDVDDGDVLTVPSSAFVPPPAATHSSNVPASNGEKHEEGAPPPVPTGVKGILNNQRNIKSPRVVECVTAFNPPRPPESVGKKKQHRMLRWERRPADVELDLNSYRKTVDRTRKELHTEEAELERIEATSNHLRRHFLAHLRCMDDEMDQIMAELNSLQQNCVTAADLLTSRTRSRGAGKGSYVMKDVLTVLKARGAELDEKGLSPRSDVLSSNDNSQHYPGLGGVGASSFSDWNEKSTFPHYQISSAWVLPDDKVKTPYGEGVVTSISDSTISVKMPFGVGHFNPATVTSKESPNVLTDARLAKRWKAIVDSAVTHTGRLDLNGMASVESMMKPKHTEQHDKSKEGTTNGGAGGAGDAMDTSDPEPQAKVVSPDETKLLPFGSTLLPTGTGRGDGLFDLSAIELEKEFKSLLTEGTGILGATANDGVPTDVKDFEGNTQEAYVLQAKVLQLRNELYRQRRIRTFNEKTFTATRDRSIRAEGLVSEMRTDLKSLKYRLDEELKELGIDQDRAEAILKSYYTSHDYGEHDFEDAENHNESPSSKRTIDDDENSKGDTLSPVAEQKTTGNGSSDSGGERQAKRPRVASV</sequence>
<gene>
    <name evidence="3" type="ORF">SEMRO_101_G051520.1</name>
</gene>
<feature type="compositionally biased region" description="Basic and acidic residues" evidence="2">
    <location>
        <begin position="984"/>
        <end position="994"/>
    </location>
</feature>
<feature type="region of interest" description="Disordered" evidence="2">
    <location>
        <begin position="55"/>
        <end position="552"/>
    </location>
</feature>
<feature type="compositionally biased region" description="Basic and acidic residues" evidence="2">
    <location>
        <begin position="1175"/>
        <end position="1185"/>
    </location>
</feature>
<accession>A0A9N8H620</accession>
<feature type="compositionally biased region" description="Low complexity" evidence="2">
    <location>
        <begin position="492"/>
        <end position="507"/>
    </location>
</feature>
<reference evidence="3" key="1">
    <citation type="submission" date="2020-06" db="EMBL/GenBank/DDBJ databases">
        <authorList>
            <consortium name="Plant Systems Biology data submission"/>
        </authorList>
    </citation>
    <scope>NUCLEOTIDE SEQUENCE</scope>
    <source>
        <strain evidence="3">D6</strain>
    </source>
</reference>
<dbReference type="AlphaFoldDB" id="A0A9N8H620"/>
<evidence type="ECO:0000313" key="3">
    <source>
        <dbReference type="EMBL" id="CAB9501147.1"/>
    </source>
</evidence>
<proteinExistence type="predicted"/>
<feature type="compositionally biased region" description="Basic and acidic residues" evidence="2">
    <location>
        <begin position="514"/>
        <end position="527"/>
    </location>
</feature>
<feature type="compositionally biased region" description="Basic and acidic residues" evidence="2">
    <location>
        <begin position="8"/>
        <end position="19"/>
    </location>
</feature>
<feature type="region of interest" description="Disordered" evidence="2">
    <location>
        <begin position="1175"/>
        <end position="1235"/>
    </location>
</feature>
<name>A0A9N8H620_9STRA</name>
<organism evidence="3 4">
    <name type="scientific">Seminavis robusta</name>
    <dbReference type="NCBI Taxonomy" id="568900"/>
    <lineage>
        <taxon>Eukaryota</taxon>
        <taxon>Sar</taxon>
        <taxon>Stramenopiles</taxon>
        <taxon>Ochrophyta</taxon>
        <taxon>Bacillariophyta</taxon>
        <taxon>Bacillariophyceae</taxon>
        <taxon>Bacillariophycidae</taxon>
        <taxon>Naviculales</taxon>
        <taxon>Naviculaceae</taxon>
        <taxon>Seminavis</taxon>
    </lineage>
</organism>
<keyword evidence="4" id="KW-1185">Reference proteome</keyword>
<feature type="compositionally biased region" description="Basic and acidic residues" evidence="2">
    <location>
        <begin position="368"/>
        <end position="395"/>
    </location>
</feature>
<feature type="compositionally biased region" description="Basic and acidic residues" evidence="2">
    <location>
        <begin position="196"/>
        <end position="226"/>
    </location>
</feature>
<keyword evidence="1" id="KW-0175">Coiled coil</keyword>